<evidence type="ECO:0000313" key="3">
    <source>
        <dbReference type="Proteomes" id="UP000297832"/>
    </source>
</evidence>
<reference evidence="2" key="1">
    <citation type="submission" date="2018-10" db="EMBL/GenBank/DDBJ databases">
        <authorList>
            <person name="Vincent A.T."/>
            <person name="Schiettekatte O."/>
            <person name="Bourhy P."/>
            <person name="Veyrier F.J."/>
            <person name="Picardeau M."/>
        </authorList>
    </citation>
    <scope>NUCLEOTIDE SEQUENCE</scope>
    <source>
        <strain evidence="2">201702406</strain>
    </source>
</reference>
<evidence type="ECO:0000313" key="4">
    <source>
        <dbReference type="Proteomes" id="UP000298057"/>
    </source>
</evidence>
<gene>
    <name evidence="1" type="ORF">EHQ81_19350</name>
    <name evidence="2" type="ORF">EHQ82_01525</name>
</gene>
<dbReference type="EMBL" id="RQGU01000027">
    <property type="protein sequence ID" value="TGM27927.1"/>
    <property type="molecule type" value="Genomic_DNA"/>
</dbReference>
<protein>
    <submittedName>
        <fullName evidence="1">Uncharacterized protein</fullName>
    </submittedName>
</protein>
<dbReference type="RefSeq" id="WP_135625850.1">
    <property type="nucleotide sequence ID" value="NZ_RQGU01000027.1"/>
</dbReference>
<keyword evidence="4" id="KW-1185">Reference proteome</keyword>
<proteinExistence type="predicted"/>
<dbReference type="Proteomes" id="UP000297832">
    <property type="component" value="Unassembled WGS sequence"/>
</dbReference>
<evidence type="ECO:0000313" key="2">
    <source>
        <dbReference type="EMBL" id="TGM27927.1"/>
    </source>
</evidence>
<name>A0A5F2C7K5_9LEPT</name>
<dbReference type="Proteomes" id="UP000298057">
    <property type="component" value="Unassembled WGS sequence"/>
</dbReference>
<organism evidence="1 3">
    <name type="scientific">Leptospira selangorensis</name>
    <dbReference type="NCBI Taxonomy" id="2484982"/>
    <lineage>
        <taxon>Bacteria</taxon>
        <taxon>Pseudomonadati</taxon>
        <taxon>Spirochaetota</taxon>
        <taxon>Spirochaetia</taxon>
        <taxon>Leptospirales</taxon>
        <taxon>Leptospiraceae</taxon>
        <taxon>Leptospira</taxon>
    </lineage>
</organism>
<sequence length="218" mass="25513">MLNDLLLQAIGKNLYEAAKRSIHERKIANTDFIHDIDYLMVGLNFQHDEIWRTWQSLITEIPCYATWMYVHLYYKNHLQNHEKKDFHSKIASLIDNNDSVIVEAIKYALWVDFFEDADTVVNAWIDINKGISFLHSKVTLISVSGPVPYVLKKELYESFLLLPAEFRHLENALYACCTDVYGQIDCEHALFLLTEIRRIKPEFSTKSLEDILKLRNCV</sequence>
<dbReference type="AlphaFoldDB" id="A0A5F2C7K5"/>
<reference evidence="1 3" key="2">
    <citation type="journal article" date="2019" name="PLoS Negl. Trop. Dis.">
        <title>Revisiting the worldwide diversity of Leptospira species in the environment.</title>
        <authorList>
            <person name="Vincent A.T."/>
            <person name="Schiettekatte O."/>
            <person name="Bourhy P."/>
            <person name="Veyrier F.J."/>
            <person name="Picardeau M."/>
        </authorList>
    </citation>
    <scope>NUCLEOTIDE SEQUENCE [LARGE SCALE GENOMIC DNA]</scope>
    <source>
        <strain evidence="1 3">201702405</strain>
        <strain evidence="2">201702406</strain>
    </source>
</reference>
<dbReference type="EMBL" id="RQGV01000029">
    <property type="protein sequence ID" value="TGM10266.1"/>
    <property type="molecule type" value="Genomic_DNA"/>
</dbReference>
<accession>A0A5F2C7K5</accession>
<comment type="caution">
    <text evidence="1">The sequence shown here is derived from an EMBL/GenBank/DDBJ whole genome shotgun (WGS) entry which is preliminary data.</text>
</comment>
<evidence type="ECO:0000313" key="1">
    <source>
        <dbReference type="EMBL" id="TGM10266.1"/>
    </source>
</evidence>